<dbReference type="HOGENOM" id="CLU_078018_1_0_1"/>
<evidence type="ECO:0000256" key="1">
    <source>
        <dbReference type="ARBA" id="ARBA00008889"/>
    </source>
</evidence>
<dbReference type="EMBL" id="CR382129">
    <property type="protein sequence ID" value="CAG82003.1"/>
    <property type="molecule type" value="Genomic_DNA"/>
</dbReference>
<dbReference type="SUPFAM" id="SSF160369">
    <property type="entry name" value="Ribosomal protein L10-like"/>
    <property type="match status" value="1"/>
</dbReference>
<dbReference type="InterPro" id="IPR043141">
    <property type="entry name" value="Ribosomal_uL10-like_sf"/>
</dbReference>
<dbReference type="OMA" id="FAHHNNL"/>
<dbReference type="InterPro" id="IPR047865">
    <property type="entry name" value="Ribosomal_uL10_bac_type"/>
</dbReference>
<protein>
    <submittedName>
        <fullName evidence="2">YALI0C10802p</fullName>
    </submittedName>
</protein>
<dbReference type="OrthoDB" id="360689at2759"/>
<name>Q6CCB8_YARLI</name>
<dbReference type="AlphaFoldDB" id="Q6CCB8"/>
<dbReference type="PANTHER" id="PTHR11560">
    <property type="entry name" value="39S RIBOSOMAL PROTEIN L10, MITOCHONDRIAL"/>
    <property type="match status" value="1"/>
</dbReference>
<keyword evidence="3" id="KW-1185">Reference proteome</keyword>
<dbReference type="STRING" id="284591.Q6CCB8"/>
<dbReference type="GO" id="GO:0006412">
    <property type="term" value="P:translation"/>
    <property type="evidence" value="ECO:0000318"/>
    <property type="project" value="GO_Central"/>
</dbReference>
<dbReference type="Proteomes" id="UP000001300">
    <property type="component" value="Chromosome C"/>
</dbReference>
<accession>Q6CCB8</accession>
<dbReference type="Gene3D" id="3.30.70.1730">
    <property type="match status" value="1"/>
</dbReference>
<dbReference type="GO" id="GO:0005762">
    <property type="term" value="C:mitochondrial large ribosomal subunit"/>
    <property type="evidence" value="ECO:0000318"/>
    <property type="project" value="GO_Central"/>
</dbReference>
<dbReference type="VEuPathDB" id="FungiDB:YALI0_C10802g"/>
<dbReference type="KEGG" id="yli:2909363"/>
<dbReference type="InParanoid" id="Q6CCB8"/>
<sequence>MATTAKAAPKAPVYPAGVPATRDMFKKQESRKTYLMDRYTHMLRTKSVFLVYHQNAQLYRDQAGLKAAIKAAGGEHSTIATSLMRATLRGLSTEDPLSKQANAEHKNSVHPLSQLFKGSASVVSFDKLDPRAVESVIKLTDRVGDRMLLVGAFVNGQTMSIDEVDVLKKLPSMEDLHAQLAGLLTVLGGGQLVQALEAPGKLLYLNLDQHAKGEGEGEKKE</sequence>
<evidence type="ECO:0000313" key="3">
    <source>
        <dbReference type="Proteomes" id="UP000001300"/>
    </source>
</evidence>
<reference evidence="2 3" key="1">
    <citation type="journal article" date="2004" name="Nature">
        <title>Genome evolution in yeasts.</title>
        <authorList>
            <consortium name="Genolevures"/>
            <person name="Dujon B."/>
            <person name="Sherman D."/>
            <person name="Fischer G."/>
            <person name="Durrens P."/>
            <person name="Casaregola S."/>
            <person name="Lafontaine I."/>
            <person name="de Montigny J."/>
            <person name="Marck C."/>
            <person name="Neuveglise C."/>
            <person name="Talla E."/>
            <person name="Goffard N."/>
            <person name="Frangeul L."/>
            <person name="Aigle M."/>
            <person name="Anthouard V."/>
            <person name="Babour A."/>
            <person name="Barbe V."/>
            <person name="Barnay S."/>
            <person name="Blanchin S."/>
            <person name="Beckerich J.M."/>
            <person name="Beyne E."/>
            <person name="Bleykasten C."/>
            <person name="Boisrame A."/>
            <person name="Boyer J."/>
            <person name="Cattolico L."/>
            <person name="Confanioleri F."/>
            <person name="de Daruvar A."/>
            <person name="Despons L."/>
            <person name="Fabre E."/>
            <person name="Fairhead C."/>
            <person name="Ferry-Dumazet H."/>
            <person name="Groppi A."/>
            <person name="Hantraye F."/>
            <person name="Hennequin C."/>
            <person name="Jauniaux N."/>
            <person name="Joyet P."/>
            <person name="Kachouri R."/>
            <person name="Kerrest A."/>
            <person name="Koszul R."/>
            <person name="Lemaire M."/>
            <person name="Lesur I."/>
            <person name="Ma L."/>
            <person name="Muller H."/>
            <person name="Nicaud J.M."/>
            <person name="Nikolski M."/>
            <person name="Oztas S."/>
            <person name="Ozier-Kalogeropoulos O."/>
            <person name="Pellenz S."/>
            <person name="Potier S."/>
            <person name="Richard G.F."/>
            <person name="Straub M.L."/>
            <person name="Suleau A."/>
            <person name="Swennene D."/>
            <person name="Tekaia F."/>
            <person name="Wesolowski-Louvel M."/>
            <person name="Westhof E."/>
            <person name="Wirth B."/>
            <person name="Zeniou-Meyer M."/>
            <person name="Zivanovic I."/>
            <person name="Bolotin-Fukuhara M."/>
            <person name="Thierry A."/>
            <person name="Bouchier C."/>
            <person name="Caudron B."/>
            <person name="Scarpelli C."/>
            <person name="Gaillardin C."/>
            <person name="Weissenbach J."/>
            <person name="Wincker P."/>
            <person name="Souciet J.L."/>
        </authorList>
    </citation>
    <scope>NUCLEOTIDE SEQUENCE [LARGE SCALE GENOMIC DNA]</scope>
    <source>
        <strain evidence="3">CLIB 122 / E 150</strain>
    </source>
</reference>
<proteinExistence type="inferred from homology"/>
<dbReference type="GO" id="GO:0003735">
    <property type="term" value="F:structural constituent of ribosome"/>
    <property type="evidence" value="ECO:0000318"/>
    <property type="project" value="GO_Central"/>
</dbReference>
<evidence type="ECO:0000313" key="2">
    <source>
        <dbReference type="EMBL" id="CAG82003.1"/>
    </source>
</evidence>
<dbReference type="FunCoup" id="Q6CCB8">
    <property type="interactions" value="147"/>
</dbReference>
<gene>
    <name evidence="2" type="ORF">YALI0_C10802g</name>
</gene>
<comment type="similarity">
    <text evidence="1">Belongs to the universal ribosomal protein uL10 family.</text>
</comment>
<organism evidence="2 3">
    <name type="scientific">Yarrowia lipolytica (strain CLIB 122 / E 150)</name>
    <name type="common">Yeast</name>
    <name type="synonym">Candida lipolytica</name>
    <dbReference type="NCBI Taxonomy" id="284591"/>
    <lineage>
        <taxon>Eukaryota</taxon>
        <taxon>Fungi</taxon>
        <taxon>Dikarya</taxon>
        <taxon>Ascomycota</taxon>
        <taxon>Saccharomycotina</taxon>
        <taxon>Dipodascomycetes</taxon>
        <taxon>Dipodascales</taxon>
        <taxon>Dipodascales incertae sedis</taxon>
        <taxon>Yarrowia</taxon>
    </lineage>
</organism>